<dbReference type="EMBL" id="JBHSAY010000009">
    <property type="protein sequence ID" value="MFC4132098.1"/>
    <property type="molecule type" value="Genomic_DNA"/>
</dbReference>
<gene>
    <name evidence="2" type="ORF">ACFOZ4_15925</name>
</gene>
<proteinExistence type="predicted"/>
<dbReference type="PANTHER" id="PTHR33495">
    <property type="entry name" value="ANTI-SIGMA FACTOR ANTAGONIST TM_1081-RELATED-RELATED"/>
    <property type="match status" value="1"/>
</dbReference>
<sequence length="203" mass="21625">MQLWLDRGSRIRTATRTRKESASRSRRSRTVAAHPWAQEDDALIGSAQVAGFQQTRDQLAAAVDRGGHVVVEMSQVPFVDSAGIAVLVNARRRAHAAGGTLWLRDVQPAVGRVLQVMGLLEWIRPSVEPNRSAFAAAGRAAGPRAAQAVAVSIVMAGASADAVVAALCAGRLSSLAGEPLMPRSWMIDLGLWRSIASQRVRSS</sequence>
<accession>A0ABV8LNR1</accession>
<dbReference type="PANTHER" id="PTHR33495:SF2">
    <property type="entry name" value="ANTI-SIGMA FACTOR ANTAGONIST TM_1081-RELATED"/>
    <property type="match status" value="1"/>
</dbReference>
<dbReference type="Pfam" id="PF13466">
    <property type="entry name" value="STAS_2"/>
    <property type="match status" value="1"/>
</dbReference>
<organism evidence="2 3">
    <name type="scientific">Hamadaea flava</name>
    <dbReference type="NCBI Taxonomy" id="1742688"/>
    <lineage>
        <taxon>Bacteria</taxon>
        <taxon>Bacillati</taxon>
        <taxon>Actinomycetota</taxon>
        <taxon>Actinomycetes</taxon>
        <taxon>Micromonosporales</taxon>
        <taxon>Micromonosporaceae</taxon>
        <taxon>Hamadaea</taxon>
    </lineage>
</organism>
<dbReference type="InterPro" id="IPR036513">
    <property type="entry name" value="STAS_dom_sf"/>
</dbReference>
<keyword evidence="3" id="KW-1185">Reference proteome</keyword>
<name>A0ABV8LNR1_9ACTN</name>
<protein>
    <submittedName>
        <fullName evidence="2">STAS domain-containing protein</fullName>
    </submittedName>
</protein>
<evidence type="ECO:0000313" key="2">
    <source>
        <dbReference type="EMBL" id="MFC4132098.1"/>
    </source>
</evidence>
<evidence type="ECO:0000259" key="1">
    <source>
        <dbReference type="PROSITE" id="PS50801"/>
    </source>
</evidence>
<dbReference type="Gene3D" id="3.30.750.24">
    <property type="entry name" value="STAS domain"/>
    <property type="match status" value="1"/>
</dbReference>
<evidence type="ECO:0000313" key="3">
    <source>
        <dbReference type="Proteomes" id="UP001595816"/>
    </source>
</evidence>
<comment type="caution">
    <text evidence="2">The sequence shown here is derived from an EMBL/GenBank/DDBJ whole genome shotgun (WGS) entry which is preliminary data.</text>
</comment>
<dbReference type="Proteomes" id="UP001595816">
    <property type="component" value="Unassembled WGS sequence"/>
</dbReference>
<dbReference type="CDD" id="cd07043">
    <property type="entry name" value="STAS_anti-anti-sigma_factors"/>
    <property type="match status" value="1"/>
</dbReference>
<dbReference type="InterPro" id="IPR058548">
    <property type="entry name" value="MlaB-like_STAS"/>
</dbReference>
<dbReference type="RefSeq" id="WP_253753884.1">
    <property type="nucleotide sequence ID" value="NZ_JAMZDZ010000001.1"/>
</dbReference>
<feature type="domain" description="STAS" evidence="1">
    <location>
        <begin position="43"/>
        <end position="141"/>
    </location>
</feature>
<reference evidence="3" key="1">
    <citation type="journal article" date="2019" name="Int. J. Syst. Evol. Microbiol.">
        <title>The Global Catalogue of Microorganisms (GCM) 10K type strain sequencing project: providing services to taxonomists for standard genome sequencing and annotation.</title>
        <authorList>
            <consortium name="The Broad Institute Genomics Platform"/>
            <consortium name="The Broad Institute Genome Sequencing Center for Infectious Disease"/>
            <person name="Wu L."/>
            <person name="Ma J."/>
        </authorList>
    </citation>
    <scope>NUCLEOTIDE SEQUENCE [LARGE SCALE GENOMIC DNA]</scope>
    <source>
        <strain evidence="3">CGMCC 4.7289</strain>
    </source>
</reference>
<dbReference type="InterPro" id="IPR002645">
    <property type="entry name" value="STAS_dom"/>
</dbReference>
<dbReference type="PROSITE" id="PS50801">
    <property type="entry name" value="STAS"/>
    <property type="match status" value="1"/>
</dbReference>
<dbReference type="SUPFAM" id="SSF52091">
    <property type="entry name" value="SpoIIaa-like"/>
    <property type="match status" value="1"/>
</dbReference>